<reference evidence="1" key="2">
    <citation type="journal article" date="2015" name="Fish Shellfish Immunol.">
        <title>Early steps in the European eel (Anguilla anguilla)-Vibrio vulnificus interaction in the gills: Role of the RtxA13 toxin.</title>
        <authorList>
            <person name="Callol A."/>
            <person name="Pajuelo D."/>
            <person name="Ebbesson L."/>
            <person name="Teles M."/>
            <person name="MacKenzie S."/>
            <person name="Amaro C."/>
        </authorList>
    </citation>
    <scope>NUCLEOTIDE SEQUENCE</scope>
</reference>
<dbReference type="AlphaFoldDB" id="A0A0E9S7P1"/>
<proteinExistence type="predicted"/>
<sequence length="41" mass="4445">MISIGPCHCSSILSQFKQIEASEHSASAELYESVCLRGTCQ</sequence>
<dbReference type="EMBL" id="GBXM01071316">
    <property type="protein sequence ID" value="JAH37261.1"/>
    <property type="molecule type" value="Transcribed_RNA"/>
</dbReference>
<name>A0A0E9S7P1_ANGAN</name>
<evidence type="ECO:0000313" key="1">
    <source>
        <dbReference type="EMBL" id="JAH37261.1"/>
    </source>
</evidence>
<reference evidence="1" key="1">
    <citation type="submission" date="2014-11" db="EMBL/GenBank/DDBJ databases">
        <authorList>
            <person name="Amaro Gonzalez C."/>
        </authorList>
    </citation>
    <scope>NUCLEOTIDE SEQUENCE</scope>
</reference>
<protein>
    <submittedName>
        <fullName evidence="1">Uncharacterized protein</fullName>
    </submittedName>
</protein>
<organism evidence="1">
    <name type="scientific">Anguilla anguilla</name>
    <name type="common">European freshwater eel</name>
    <name type="synonym">Muraena anguilla</name>
    <dbReference type="NCBI Taxonomy" id="7936"/>
    <lineage>
        <taxon>Eukaryota</taxon>
        <taxon>Metazoa</taxon>
        <taxon>Chordata</taxon>
        <taxon>Craniata</taxon>
        <taxon>Vertebrata</taxon>
        <taxon>Euteleostomi</taxon>
        <taxon>Actinopterygii</taxon>
        <taxon>Neopterygii</taxon>
        <taxon>Teleostei</taxon>
        <taxon>Anguilliformes</taxon>
        <taxon>Anguillidae</taxon>
        <taxon>Anguilla</taxon>
    </lineage>
</organism>
<accession>A0A0E9S7P1</accession>